<dbReference type="EMBL" id="AP019620">
    <property type="protein sequence ID" value="BBJ45137.1"/>
    <property type="molecule type" value="Genomic_DNA"/>
</dbReference>
<reference evidence="3 4" key="1">
    <citation type="journal article" date="2020" name="Int. J. Syst. Evol. Microbiol.">
        <title>Reclassification of Streptomyces castelarensis and Streptomyces sporoclivatus as later heterotypic synonyms of Streptomyces antimycoticus.</title>
        <authorList>
            <person name="Komaki H."/>
            <person name="Tamura T."/>
        </authorList>
    </citation>
    <scope>NUCLEOTIDE SEQUENCE [LARGE SCALE GENOMIC DNA]</scope>
    <source>
        <strain evidence="3 4">NBRC 100767</strain>
    </source>
</reference>
<dbReference type="Pfam" id="PF00665">
    <property type="entry name" value="rve"/>
    <property type="match status" value="1"/>
</dbReference>
<dbReference type="PANTHER" id="PTHR46889:SF4">
    <property type="entry name" value="TRANSPOSASE INSO FOR INSERTION SEQUENCE ELEMENT IS911B-RELATED"/>
    <property type="match status" value="1"/>
</dbReference>
<evidence type="ECO:0000259" key="2">
    <source>
        <dbReference type="Pfam" id="PF00665"/>
    </source>
</evidence>
<keyword evidence="1" id="KW-0862">Zinc</keyword>
<feature type="binding site" evidence="1">
    <location>
        <position position="164"/>
    </location>
    <ligand>
        <name>Zn(2+)</name>
        <dbReference type="ChEBI" id="CHEBI:29105"/>
    </ligand>
</feature>
<evidence type="ECO:0000313" key="4">
    <source>
        <dbReference type="Proteomes" id="UP000463951"/>
    </source>
</evidence>
<dbReference type="Pfam" id="PF05147">
    <property type="entry name" value="LANC_like"/>
    <property type="match status" value="1"/>
</dbReference>
<evidence type="ECO:0000313" key="3">
    <source>
        <dbReference type="EMBL" id="BBJ45137.1"/>
    </source>
</evidence>
<name>A0A499VG48_9ACTN</name>
<dbReference type="PRINTS" id="PR01950">
    <property type="entry name" value="LANCSUPER"/>
</dbReference>
<dbReference type="InterPro" id="IPR050900">
    <property type="entry name" value="Transposase_IS3/IS150/IS904"/>
</dbReference>
<dbReference type="SUPFAM" id="SSF53098">
    <property type="entry name" value="Ribonuclease H-like"/>
    <property type="match status" value="1"/>
</dbReference>
<dbReference type="InterPro" id="IPR012337">
    <property type="entry name" value="RNaseH-like_sf"/>
</dbReference>
<gene>
    <name evidence="3" type="ORF">SSPO_078550</name>
</gene>
<dbReference type="PANTHER" id="PTHR46889">
    <property type="entry name" value="TRANSPOSASE INSF FOR INSERTION SEQUENCE IS3B-RELATED"/>
    <property type="match status" value="1"/>
</dbReference>
<feature type="domain" description="Integrase catalytic" evidence="2">
    <location>
        <begin position="1"/>
        <end position="75"/>
    </location>
</feature>
<evidence type="ECO:0000256" key="1">
    <source>
        <dbReference type="PIRSR" id="PIRSR607822-1"/>
    </source>
</evidence>
<proteinExistence type="predicted"/>
<dbReference type="GO" id="GO:0015074">
    <property type="term" value="P:DNA integration"/>
    <property type="evidence" value="ECO:0007669"/>
    <property type="project" value="InterPro"/>
</dbReference>
<protein>
    <recommendedName>
        <fullName evidence="2">Integrase catalytic domain-containing protein</fullName>
    </recommendedName>
</protein>
<dbReference type="InterPro" id="IPR001584">
    <property type="entry name" value="Integrase_cat-core"/>
</dbReference>
<organism evidence="3 4">
    <name type="scientific">Streptomyces antimycoticus</name>
    <dbReference type="NCBI Taxonomy" id="68175"/>
    <lineage>
        <taxon>Bacteria</taxon>
        <taxon>Bacillati</taxon>
        <taxon>Actinomycetota</taxon>
        <taxon>Actinomycetes</taxon>
        <taxon>Kitasatosporales</taxon>
        <taxon>Streptomycetaceae</taxon>
        <taxon>Streptomyces</taxon>
        <taxon>Streptomyces violaceusniger group</taxon>
    </lineage>
</organism>
<accession>A0A499VG48</accession>
<dbReference type="GO" id="GO:0046872">
    <property type="term" value="F:metal ion binding"/>
    <property type="evidence" value="ECO:0007669"/>
    <property type="project" value="UniProtKB-KW"/>
</dbReference>
<dbReference type="AlphaFoldDB" id="A0A499VG48"/>
<dbReference type="InterPro" id="IPR007822">
    <property type="entry name" value="LANC-like"/>
</dbReference>
<keyword evidence="1" id="KW-0479">Metal-binding</keyword>
<dbReference type="GO" id="GO:0031179">
    <property type="term" value="P:peptide modification"/>
    <property type="evidence" value="ECO:0007669"/>
    <property type="project" value="InterPro"/>
</dbReference>
<dbReference type="Proteomes" id="UP000463951">
    <property type="component" value="Chromosome"/>
</dbReference>
<dbReference type="SMART" id="SM01260">
    <property type="entry name" value="LANC_like"/>
    <property type="match status" value="1"/>
</dbReference>
<dbReference type="SUPFAM" id="SSF158745">
    <property type="entry name" value="LanC-like"/>
    <property type="match status" value="1"/>
</dbReference>
<sequence>MDTFSRRIVGWSASTTKETKLVLDALEMALWQRDRSGFPHAQGELIHHWDAGSPYTSFALAEHPDRAGIAASIGVTGAVPGGTGRGPAWPHHRIDSARPLTGFAHGTAGIVTALARLASVAPDEGCAEAVAGGLAYDTEVFDAGEGNWPDFRGEAPSPFRSLWCHGAAGIGMSRLDLIGRPGTDGREGELAADPMVALRPDGPGHEADTDAHRLTGRGSDSMCHGDLGNLELVLLAERTGRIRAGRLMRSLGEKLDAAAAGDWVCGPPTRSETPGLMTGLAGVGHQLLRFANPDQVPSALLLHPPLPEHT</sequence>
<dbReference type="Gene3D" id="1.50.10.20">
    <property type="match status" value="1"/>
</dbReference>